<reference evidence="2 3" key="1">
    <citation type="journal article" date="2016" name="Nat. Commun.">
        <title>Thousands of microbial genomes shed light on interconnected biogeochemical processes in an aquifer system.</title>
        <authorList>
            <person name="Anantharaman K."/>
            <person name="Brown C.T."/>
            <person name="Hug L.A."/>
            <person name="Sharon I."/>
            <person name="Castelle C.J."/>
            <person name="Probst A.J."/>
            <person name="Thomas B.C."/>
            <person name="Singh A."/>
            <person name="Wilkins M.J."/>
            <person name="Karaoz U."/>
            <person name="Brodie E.L."/>
            <person name="Williams K.H."/>
            <person name="Hubbard S.S."/>
            <person name="Banfield J.F."/>
        </authorList>
    </citation>
    <scope>NUCLEOTIDE SEQUENCE [LARGE SCALE GENOMIC DNA]</scope>
</reference>
<gene>
    <name evidence="2" type="ORF">A3D65_01285</name>
</gene>
<sequence>MDELFNKIGLNKNEREVYLAVFRVGKISPQRVSALTAINRTTVYSVAKKLQSMGLITEDLGQKVGYLVAVSPDNLINVFEKEEKKIGEKKNAAIKLSKELAKISSSKQYSVPRIKFVEEEDLNEYLYKQYPIWLASHQRYDNTWWGYHDSSFTKEYGKWIEWGWHQRGAEVSKVRFFSNETEAERKMSERHKGRETRTLSQGGEFDSCLWVTGDYVIMAQTRVRPHYLVEINDAVLARNQRQLFKNLWEMAAKMR</sequence>
<organism evidence="2 3">
    <name type="scientific">Candidatus Lloydbacteria bacterium RIFCSPHIGHO2_02_FULL_50_13</name>
    <dbReference type="NCBI Taxonomy" id="1798661"/>
    <lineage>
        <taxon>Bacteria</taxon>
        <taxon>Candidatus Lloydiibacteriota</taxon>
    </lineage>
</organism>
<dbReference type="EMBL" id="MHLL01000030">
    <property type="protein sequence ID" value="OGZ08693.1"/>
    <property type="molecule type" value="Genomic_DNA"/>
</dbReference>
<dbReference type="Gene3D" id="1.10.10.10">
    <property type="entry name" value="Winged helix-like DNA-binding domain superfamily/Winged helix DNA-binding domain"/>
    <property type="match status" value="1"/>
</dbReference>
<feature type="domain" description="Transcription regulator TrmB N-terminal" evidence="1">
    <location>
        <begin position="7"/>
        <end position="71"/>
    </location>
</feature>
<dbReference type="PANTHER" id="PTHR34293:SF1">
    <property type="entry name" value="HTH-TYPE TRANSCRIPTIONAL REGULATOR TRMBL2"/>
    <property type="match status" value="1"/>
</dbReference>
<dbReference type="SUPFAM" id="SSF46785">
    <property type="entry name" value="Winged helix' DNA-binding domain"/>
    <property type="match status" value="1"/>
</dbReference>
<accession>A0A1G2D526</accession>
<dbReference type="InterPro" id="IPR036388">
    <property type="entry name" value="WH-like_DNA-bd_sf"/>
</dbReference>
<comment type="caution">
    <text evidence="2">The sequence shown here is derived from an EMBL/GenBank/DDBJ whole genome shotgun (WGS) entry which is preliminary data.</text>
</comment>
<dbReference type="PANTHER" id="PTHR34293">
    <property type="entry name" value="HTH-TYPE TRANSCRIPTIONAL REGULATOR TRMBL2"/>
    <property type="match status" value="1"/>
</dbReference>
<dbReference type="Pfam" id="PF01978">
    <property type="entry name" value="TrmB"/>
    <property type="match status" value="1"/>
</dbReference>
<proteinExistence type="predicted"/>
<dbReference type="Proteomes" id="UP000177996">
    <property type="component" value="Unassembled WGS sequence"/>
</dbReference>
<protein>
    <recommendedName>
        <fullName evidence="1">Transcription regulator TrmB N-terminal domain-containing protein</fullName>
    </recommendedName>
</protein>
<dbReference type="STRING" id="1798661.A3D65_01285"/>
<evidence type="ECO:0000313" key="2">
    <source>
        <dbReference type="EMBL" id="OGZ08693.1"/>
    </source>
</evidence>
<evidence type="ECO:0000313" key="3">
    <source>
        <dbReference type="Proteomes" id="UP000177996"/>
    </source>
</evidence>
<dbReference type="AlphaFoldDB" id="A0A1G2D526"/>
<dbReference type="InterPro" id="IPR036390">
    <property type="entry name" value="WH_DNA-bd_sf"/>
</dbReference>
<dbReference type="InterPro" id="IPR051797">
    <property type="entry name" value="TrmB-like"/>
</dbReference>
<dbReference type="InterPro" id="IPR002831">
    <property type="entry name" value="Tscrpt_reg_TrmB_N"/>
</dbReference>
<evidence type="ECO:0000259" key="1">
    <source>
        <dbReference type="Pfam" id="PF01978"/>
    </source>
</evidence>
<name>A0A1G2D526_9BACT</name>